<name>A0A927EZA3_9ACTN</name>
<dbReference type="EMBL" id="JACXYU010000003">
    <property type="protein sequence ID" value="MBD3931767.1"/>
    <property type="molecule type" value="Genomic_DNA"/>
</dbReference>
<evidence type="ECO:0000313" key="3">
    <source>
        <dbReference type="Proteomes" id="UP000632289"/>
    </source>
</evidence>
<protein>
    <recommendedName>
        <fullName evidence="4">Transferase</fullName>
    </recommendedName>
</protein>
<reference evidence="2" key="1">
    <citation type="submission" date="2020-09" db="EMBL/GenBank/DDBJ databases">
        <title>Secondary metabolite and genome analysis of marine Streptomyces chumphonensis KK1-2T.</title>
        <authorList>
            <person name="Phongsopitanun W."/>
            <person name="Kanchanasin P."/>
            <person name="Pittayakhajonwut P."/>
            <person name="Suwanborirux K."/>
            <person name="Tanasupawat S."/>
        </authorList>
    </citation>
    <scope>NUCLEOTIDE SEQUENCE</scope>
    <source>
        <strain evidence="2">KK1-2</strain>
    </source>
</reference>
<accession>A0A927EZA3</accession>
<dbReference type="RefSeq" id="WP_191209050.1">
    <property type="nucleotide sequence ID" value="NZ_BAABKL010000018.1"/>
</dbReference>
<feature type="region of interest" description="Disordered" evidence="1">
    <location>
        <begin position="1"/>
        <end position="33"/>
    </location>
</feature>
<proteinExistence type="predicted"/>
<gene>
    <name evidence="2" type="ORF">IF129_09360</name>
</gene>
<dbReference type="AlphaFoldDB" id="A0A927EZA3"/>
<organism evidence="2 3">
    <name type="scientific">Streptomyces chumphonensis</name>
    <dbReference type="NCBI Taxonomy" id="1214925"/>
    <lineage>
        <taxon>Bacteria</taxon>
        <taxon>Bacillati</taxon>
        <taxon>Actinomycetota</taxon>
        <taxon>Actinomycetes</taxon>
        <taxon>Kitasatosporales</taxon>
        <taxon>Streptomycetaceae</taxon>
        <taxon>Streptomyces</taxon>
    </lineage>
</organism>
<evidence type="ECO:0008006" key="4">
    <source>
        <dbReference type="Google" id="ProtNLM"/>
    </source>
</evidence>
<evidence type="ECO:0000313" key="2">
    <source>
        <dbReference type="EMBL" id="MBD3931767.1"/>
    </source>
</evidence>
<sequence length="299" mass="32176">MTLSLTTDDDTGREPGRSADPGSPPAPHADCVSDEAGDITFTVAVPPAGGRWETLLLQRRGGDTAADSVHLPLTESPGGGSLTGTLPLALRLAEGRWDAHVTRGESQRIRLRPGVNDLRTLADDAGRARRTEGAVCLPYTTKYGNLSVRTWLRWPHAEAGRIHLRDHTGTVEALLLGAELTDAACLEARARALDAPALTVPVTREGPHVTARLDLADLAGRQPAERDRTEWELWLRPDGAGGRADAVRLARILDDVPDKRAVYRYPAVRVARNRTAAFAYTGAGDLSVEVHGLGERRHG</sequence>
<keyword evidence="3" id="KW-1185">Reference proteome</keyword>
<comment type="caution">
    <text evidence="2">The sequence shown here is derived from an EMBL/GenBank/DDBJ whole genome shotgun (WGS) entry which is preliminary data.</text>
</comment>
<dbReference type="Proteomes" id="UP000632289">
    <property type="component" value="Unassembled WGS sequence"/>
</dbReference>
<evidence type="ECO:0000256" key="1">
    <source>
        <dbReference type="SAM" id="MobiDB-lite"/>
    </source>
</evidence>